<gene>
    <name evidence="2" type="ORF">B0T11DRAFT_46235</name>
</gene>
<dbReference type="EMBL" id="JAGPXD010000002">
    <property type="protein sequence ID" value="KAH7366700.1"/>
    <property type="molecule type" value="Genomic_DNA"/>
</dbReference>
<protein>
    <submittedName>
        <fullName evidence="2">Uncharacterized protein</fullName>
    </submittedName>
</protein>
<name>A0A8K0TK95_9PEZI</name>
<organism evidence="2 3">
    <name type="scientific">Plectosphaerella cucumerina</name>
    <dbReference type="NCBI Taxonomy" id="40658"/>
    <lineage>
        <taxon>Eukaryota</taxon>
        <taxon>Fungi</taxon>
        <taxon>Dikarya</taxon>
        <taxon>Ascomycota</taxon>
        <taxon>Pezizomycotina</taxon>
        <taxon>Sordariomycetes</taxon>
        <taxon>Hypocreomycetidae</taxon>
        <taxon>Glomerellales</taxon>
        <taxon>Plectosphaerellaceae</taxon>
        <taxon>Plectosphaerella</taxon>
    </lineage>
</organism>
<sequence>MSARQTHIPPISAPTSSRASDKTITPRRSSRSCSTPIPVLRALKYPSFGFDLCLPECLNAMIESTGVTEDDLVPRRKAIIHLPARQTRHIETIITKGDPPVRDPYHRRKCSCLATQRVTTALPPCPRPGSYMSTKKASGVAMATDGDHLLGGQPRMPVPQSTNHSVPAVRASVLASLGPSLAVWPHAKFRLLPFPLAQRVNWMTLSTAPARDPTPTLVMVRSTIPRTPGLAGPLQPTGKRHKQRAWCRPWLVPSSVALGRMPLNVALKARGKGIVPIRRRGRTSSGGMVSIARMKEEYDRGGRMIIDKAGSQTTNRTRAEFANLSEDGGNGACK</sequence>
<comment type="caution">
    <text evidence="2">The sequence shown here is derived from an EMBL/GenBank/DDBJ whole genome shotgun (WGS) entry which is preliminary data.</text>
</comment>
<accession>A0A8K0TK95</accession>
<reference evidence="2" key="1">
    <citation type="journal article" date="2021" name="Nat. Commun.">
        <title>Genetic determinants of endophytism in the Arabidopsis root mycobiome.</title>
        <authorList>
            <person name="Mesny F."/>
            <person name="Miyauchi S."/>
            <person name="Thiergart T."/>
            <person name="Pickel B."/>
            <person name="Atanasova L."/>
            <person name="Karlsson M."/>
            <person name="Huettel B."/>
            <person name="Barry K.W."/>
            <person name="Haridas S."/>
            <person name="Chen C."/>
            <person name="Bauer D."/>
            <person name="Andreopoulos W."/>
            <person name="Pangilinan J."/>
            <person name="LaButti K."/>
            <person name="Riley R."/>
            <person name="Lipzen A."/>
            <person name="Clum A."/>
            <person name="Drula E."/>
            <person name="Henrissat B."/>
            <person name="Kohler A."/>
            <person name="Grigoriev I.V."/>
            <person name="Martin F.M."/>
            <person name="Hacquard S."/>
        </authorList>
    </citation>
    <scope>NUCLEOTIDE SEQUENCE</scope>
    <source>
        <strain evidence="2">MPI-CAGE-AT-0016</strain>
    </source>
</reference>
<dbReference type="Proteomes" id="UP000813385">
    <property type="component" value="Unassembled WGS sequence"/>
</dbReference>
<dbReference type="AlphaFoldDB" id="A0A8K0TK95"/>
<feature type="region of interest" description="Disordered" evidence="1">
    <location>
        <begin position="1"/>
        <end position="33"/>
    </location>
</feature>
<evidence type="ECO:0000313" key="2">
    <source>
        <dbReference type="EMBL" id="KAH7366700.1"/>
    </source>
</evidence>
<proteinExistence type="predicted"/>
<evidence type="ECO:0000256" key="1">
    <source>
        <dbReference type="SAM" id="MobiDB-lite"/>
    </source>
</evidence>
<evidence type="ECO:0000313" key="3">
    <source>
        <dbReference type="Proteomes" id="UP000813385"/>
    </source>
</evidence>
<keyword evidence="3" id="KW-1185">Reference proteome</keyword>